<dbReference type="Proteomes" id="UP000220106">
    <property type="component" value="Unassembled WGS sequence"/>
</dbReference>
<dbReference type="AlphaFoldDB" id="A0AAX0S6L8"/>
<dbReference type="Proteomes" id="UP000260457">
    <property type="component" value="Chromosome"/>
</dbReference>
<reference evidence="1 4" key="2">
    <citation type="submission" date="2018-07" db="EMBL/GenBank/DDBJ databases">
        <title>The molecular basis for the intramolecular migration of carboxyl group in the catabolism of para-hydroxybenzoate via gentisate.</title>
        <authorList>
            <person name="Zhao H."/>
            <person name="Xu Y."/>
            <person name="Lin S."/>
            <person name="Spain J.C."/>
            <person name="Zhou N.-Y."/>
        </authorList>
    </citation>
    <scope>NUCLEOTIDE SEQUENCE [LARGE SCALE GENOMIC DNA]</scope>
    <source>
        <strain evidence="1 4">PHB-7a</strain>
    </source>
</reference>
<reference evidence="2 3" key="1">
    <citation type="submission" date="2017-09" db="EMBL/GenBank/DDBJ databases">
        <title>Large-scale bioinformatics analysis of Bacillus genomes uncovers conserved roles of natural products in bacterial physiology.</title>
        <authorList>
            <consortium name="Agbiome Team Llc"/>
            <person name="Bleich R.M."/>
            <person name="Kirk G.J."/>
            <person name="Santa Maria K.C."/>
            <person name="Allen S.E."/>
            <person name="Farag S."/>
            <person name="Shank E.A."/>
            <person name="Bowers A."/>
        </authorList>
    </citation>
    <scope>NUCLEOTIDE SEQUENCE [LARGE SCALE GENOMIC DNA]</scope>
    <source>
        <strain evidence="2 3">AFS003229</strain>
    </source>
</reference>
<gene>
    <name evidence="2" type="ORF">CN689_03070</name>
    <name evidence="1" type="ORF">DTO10_18810</name>
</gene>
<dbReference type="GeneID" id="95400270"/>
<name>A0AAX0S6L8_9BACI</name>
<protein>
    <submittedName>
        <fullName evidence="2">Uncharacterized protein</fullName>
    </submittedName>
</protein>
<organism evidence="2 3">
    <name type="scientific">Peribacillus butanolivorans</name>
    <dbReference type="NCBI Taxonomy" id="421767"/>
    <lineage>
        <taxon>Bacteria</taxon>
        <taxon>Bacillati</taxon>
        <taxon>Bacillota</taxon>
        <taxon>Bacilli</taxon>
        <taxon>Bacillales</taxon>
        <taxon>Bacillaceae</taxon>
        <taxon>Peribacillus</taxon>
    </lineage>
</organism>
<dbReference type="RefSeq" id="WP_098174854.1">
    <property type="nucleotide sequence ID" value="NZ_CP030926.1"/>
</dbReference>
<evidence type="ECO:0000313" key="3">
    <source>
        <dbReference type="Proteomes" id="UP000220106"/>
    </source>
</evidence>
<accession>A0AAX0S6L8</accession>
<dbReference type="EMBL" id="NUEQ01000007">
    <property type="protein sequence ID" value="PEJ36841.1"/>
    <property type="molecule type" value="Genomic_DNA"/>
</dbReference>
<evidence type="ECO:0000313" key="1">
    <source>
        <dbReference type="EMBL" id="AXN40218.1"/>
    </source>
</evidence>
<proteinExistence type="predicted"/>
<sequence length="104" mass="12034">MDVKKDRLPCTVGKQTVHNTPKSQINLNRENSTTSFSTEEMVELLSRLPAFAPKPVCKFIINGRTMFGKLEHKKESSLFIRHKFGKKVVQYHIEQLQSVDILKY</sequence>
<keyword evidence="4" id="KW-1185">Reference proteome</keyword>
<evidence type="ECO:0000313" key="2">
    <source>
        <dbReference type="EMBL" id="PEJ36841.1"/>
    </source>
</evidence>
<dbReference type="KEGG" id="pbut:DTO10_18810"/>
<evidence type="ECO:0000313" key="4">
    <source>
        <dbReference type="Proteomes" id="UP000260457"/>
    </source>
</evidence>
<dbReference type="EMBL" id="CP030926">
    <property type="protein sequence ID" value="AXN40218.1"/>
    <property type="molecule type" value="Genomic_DNA"/>
</dbReference>